<dbReference type="SUPFAM" id="SSF51735">
    <property type="entry name" value="NAD(P)-binding Rossmann-fold domains"/>
    <property type="match status" value="1"/>
</dbReference>
<dbReference type="SMART" id="SM00919">
    <property type="entry name" value="Malic_M"/>
    <property type="match status" value="1"/>
</dbReference>
<evidence type="ECO:0000256" key="1">
    <source>
        <dbReference type="ARBA" id="ARBA00008785"/>
    </source>
</evidence>
<dbReference type="GO" id="GO:0016616">
    <property type="term" value="F:oxidoreductase activity, acting on the CH-OH group of donors, NAD or NADP as acceptor"/>
    <property type="evidence" value="ECO:0007669"/>
    <property type="project" value="InterPro"/>
</dbReference>
<dbReference type="PANTHER" id="PTHR23406:SF34">
    <property type="entry name" value="NAD-DEPENDENT MALIC ENZYME, MITOCHONDRIAL"/>
    <property type="match status" value="1"/>
</dbReference>
<dbReference type="InterPro" id="IPR036291">
    <property type="entry name" value="NAD(P)-bd_dom_sf"/>
</dbReference>
<comment type="similarity">
    <text evidence="1">Belongs to the malic enzymes family.</text>
</comment>
<dbReference type="InterPro" id="IPR012302">
    <property type="entry name" value="Malic_NAD-bd"/>
</dbReference>
<dbReference type="Gene3D" id="3.40.50.720">
    <property type="entry name" value="NAD(P)-binding Rossmann-like Domain"/>
    <property type="match status" value="1"/>
</dbReference>
<dbReference type="NCBIfam" id="NF010052">
    <property type="entry name" value="PRK13529.1"/>
    <property type="match status" value="1"/>
</dbReference>
<dbReference type="EC" id="1.1.1.38" evidence="5"/>
<proteinExistence type="inferred from homology"/>
<dbReference type="Pfam" id="PF03949">
    <property type="entry name" value="Malic_M"/>
    <property type="match status" value="1"/>
</dbReference>
<feature type="domain" description="Malic enzyme N-terminal" evidence="4">
    <location>
        <begin position="111"/>
        <end position="291"/>
    </location>
</feature>
<protein>
    <submittedName>
        <fullName evidence="5">NAD-dependent malic enzyme</fullName>
        <ecNumber evidence="5">1.1.1.38</ecNumber>
    </submittedName>
</protein>
<accession>A0A3B0T2P7</accession>
<keyword evidence="5" id="KW-0560">Oxidoreductase</keyword>
<evidence type="ECO:0000259" key="3">
    <source>
        <dbReference type="SMART" id="SM00919"/>
    </source>
</evidence>
<feature type="domain" description="Malic enzyme NAD-binding" evidence="3">
    <location>
        <begin position="301"/>
        <end position="558"/>
    </location>
</feature>
<dbReference type="GO" id="GO:0051287">
    <property type="term" value="F:NAD binding"/>
    <property type="evidence" value="ECO:0007669"/>
    <property type="project" value="InterPro"/>
</dbReference>
<organism evidence="5">
    <name type="scientific">hydrothermal vent metagenome</name>
    <dbReference type="NCBI Taxonomy" id="652676"/>
    <lineage>
        <taxon>unclassified sequences</taxon>
        <taxon>metagenomes</taxon>
        <taxon>ecological metagenomes</taxon>
    </lineage>
</organism>
<dbReference type="InterPro" id="IPR012301">
    <property type="entry name" value="Malic_N_dom"/>
</dbReference>
<dbReference type="Pfam" id="PF00390">
    <property type="entry name" value="malic"/>
    <property type="match status" value="1"/>
</dbReference>
<dbReference type="SMART" id="SM01274">
    <property type="entry name" value="malic"/>
    <property type="match status" value="1"/>
</dbReference>
<keyword evidence="2" id="KW-0520">NAD</keyword>
<name>A0A3B0T2P7_9ZZZZ</name>
<dbReference type="InterPro" id="IPR037062">
    <property type="entry name" value="Malic_N_dom_sf"/>
</dbReference>
<dbReference type="PRINTS" id="PR00072">
    <property type="entry name" value="MALOXRDTASE"/>
</dbReference>
<dbReference type="GO" id="GO:0004470">
    <property type="term" value="F:malic enzyme activity"/>
    <property type="evidence" value="ECO:0007669"/>
    <property type="project" value="InterPro"/>
</dbReference>
<dbReference type="InterPro" id="IPR001891">
    <property type="entry name" value="Malic_OxRdtase"/>
</dbReference>
<sequence>MRNRRRESYYWVERCRDVCCEKSDVVRFWYGTDDADDTRYLAVDVAGKAILHDAFLNKGDAFTRAERDRLGLVGLLPDHVSTIDEQLERVRYQYRTKTTQIGKNIYLNALLDRNETLFYRFILEDLAGSVPIIYTPTIAAVCSHWSHNYRRAHGLYITPRDRGRIAAILRGRPAMQPPVIVVTDNERILGIGDQGAGGMGIPIGKLALYTVAAGIHPERCIPISIDVGTNNSELLADPLYLGYREPRLRGVEYEELIDEFVDAVLEVYPGALLQWEDFANLTSFRNLETHRKRITSFNDDIQGTAAMVVAGIMAASSLPVHEHRIVISGAGSAGYGIAHQIAYAMIHDGIEPADAWKRIFVLDSRGLLISGRRDLKGIKENLASDPDNVADWTVADNPPSLLDVVANAHPTVLIGVSGQAGLFTREVIEEMGRGCERPIIMPLSNPTSYAEVTPTNAIAWTEGRAVVATGSPFAPVHYNDAVFTIGQANNVFIFPGMGLGILSVRAREVTDGMFLEAAKALAGTTAPQLIAAGQLYPDIDDVRLVSRTVAIAVAKQAIVEGVADPVDNLEATIDAEMWYPEYLPVRVAE</sequence>
<dbReference type="PIRSF" id="PIRSF000106">
    <property type="entry name" value="ME"/>
    <property type="match status" value="1"/>
</dbReference>
<dbReference type="InterPro" id="IPR046346">
    <property type="entry name" value="Aminoacid_DH-like_N_sf"/>
</dbReference>
<evidence type="ECO:0000256" key="2">
    <source>
        <dbReference type="ARBA" id="ARBA00023027"/>
    </source>
</evidence>
<dbReference type="Gene3D" id="3.40.50.10380">
    <property type="entry name" value="Malic enzyme, N-terminal domain"/>
    <property type="match status" value="1"/>
</dbReference>
<reference evidence="5" key="1">
    <citation type="submission" date="2018-06" db="EMBL/GenBank/DDBJ databases">
        <authorList>
            <person name="Zhirakovskaya E."/>
        </authorList>
    </citation>
    <scope>NUCLEOTIDE SEQUENCE</scope>
</reference>
<dbReference type="AlphaFoldDB" id="A0A3B0T2P7"/>
<dbReference type="SUPFAM" id="SSF53223">
    <property type="entry name" value="Aminoacid dehydrogenase-like, N-terminal domain"/>
    <property type="match status" value="1"/>
</dbReference>
<dbReference type="GO" id="GO:0006108">
    <property type="term" value="P:malate metabolic process"/>
    <property type="evidence" value="ECO:0007669"/>
    <property type="project" value="TreeGrafter"/>
</dbReference>
<gene>
    <name evidence="5" type="ORF">MNBD_ACTINO02-685</name>
</gene>
<evidence type="ECO:0000259" key="4">
    <source>
        <dbReference type="SMART" id="SM01274"/>
    </source>
</evidence>
<dbReference type="EMBL" id="UOEK01000410">
    <property type="protein sequence ID" value="VAW07617.1"/>
    <property type="molecule type" value="Genomic_DNA"/>
</dbReference>
<dbReference type="PANTHER" id="PTHR23406">
    <property type="entry name" value="MALIC ENZYME-RELATED"/>
    <property type="match status" value="1"/>
</dbReference>
<evidence type="ECO:0000313" key="5">
    <source>
        <dbReference type="EMBL" id="VAW07617.1"/>
    </source>
</evidence>